<evidence type="ECO:0000259" key="7">
    <source>
        <dbReference type="Pfam" id="PF01012"/>
    </source>
</evidence>
<dbReference type="InterPro" id="IPR014731">
    <property type="entry name" value="ETF_asu_C"/>
</dbReference>
<evidence type="ECO:0000259" key="6">
    <source>
        <dbReference type="Pfam" id="PF00766"/>
    </source>
</evidence>
<dbReference type="GO" id="GO:0050660">
    <property type="term" value="F:flavin adenine dinucleotide binding"/>
    <property type="evidence" value="ECO:0007669"/>
    <property type="project" value="InterPro"/>
</dbReference>
<proteinExistence type="inferred from homology"/>
<accession>A0AAJ2VTM2</accession>
<keyword evidence="2" id="KW-0813">Transport</keyword>
<dbReference type="Gene3D" id="3.40.50.620">
    <property type="entry name" value="HUPs"/>
    <property type="match status" value="1"/>
</dbReference>
<dbReference type="SUPFAM" id="SSF52402">
    <property type="entry name" value="Adenine nucleotide alpha hydrolases-like"/>
    <property type="match status" value="1"/>
</dbReference>
<evidence type="ECO:0000256" key="5">
    <source>
        <dbReference type="ARBA" id="ARBA00022982"/>
    </source>
</evidence>
<organism evidence="8 9">
    <name type="scientific">Scandinavium lactucae</name>
    <dbReference type="NCBI Taxonomy" id="3095028"/>
    <lineage>
        <taxon>Bacteria</taxon>
        <taxon>Pseudomonadati</taxon>
        <taxon>Pseudomonadota</taxon>
        <taxon>Gammaproteobacteria</taxon>
        <taxon>Enterobacterales</taxon>
        <taxon>Enterobacteriaceae</taxon>
        <taxon>Scandinavium</taxon>
    </lineage>
</organism>
<dbReference type="Pfam" id="PF00766">
    <property type="entry name" value="ETF_alpha"/>
    <property type="match status" value="1"/>
</dbReference>
<comment type="similarity">
    <text evidence="1">Belongs to the ETF alpha-subunit/FixB family.</text>
</comment>
<keyword evidence="3" id="KW-0285">Flavoprotein</keyword>
<protein>
    <submittedName>
        <fullName evidence="8">FAD-binding protein</fullName>
    </submittedName>
</protein>
<dbReference type="EMBL" id="JAWXRC010000039">
    <property type="protein sequence ID" value="MDX6033040.1"/>
    <property type="molecule type" value="Genomic_DNA"/>
</dbReference>
<reference evidence="8" key="1">
    <citation type="submission" date="2023-11" db="EMBL/GenBank/DDBJ databases">
        <title>Scandinavium wanjuensis sp. nov., isolated from lettuce South Korea.</title>
        <authorList>
            <person name="Park J."/>
            <person name="Park S."/>
            <person name="Oh K.K."/>
            <person name="Cho G.S."/>
            <person name="Franz C.M.A.P."/>
        </authorList>
    </citation>
    <scope>NUCLEOTIDE SEQUENCE</scope>
    <source>
        <strain evidence="8">V105_12</strain>
    </source>
</reference>
<dbReference type="Proteomes" id="UP001282336">
    <property type="component" value="Unassembled WGS sequence"/>
</dbReference>
<feature type="domain" description="Electron transfer flavoprotein alpha/beta-subunit N-terminal" evidence="7">
    <location>
        <begin position="36"/>
        <end position="132"/>
    </location>
</feature>
<dbReference type="SUPFAM" id="SSF52467">
    <property type="entry name" value="DHS-like NAD/FAD-binding domain"/>
    <property type="match status" value="1"/>
</dbReference>
<dbReference type="AlphaFoldDB" id="A0AAJ2VTM2"/>
<evidence type="ECO:0000313" key="8">
    <source>
        <dbReference type="EMBL" id="MDX6033040.1"/>
    </source>
</evidence>
<evidence type="ECO:0000256" key="4">
    <source>
        <dbReference type="ARBA" id="ARBA00022827"/>
    </source>
</evidence>
<dbReference type="GO" id="GO:0009055">
    <property type="term" value="F:electron transfer activity"/>
    <property type="evidence" value="ECO:0007669"/>
    <property type="project" value="InterPro"/>
</dbReference>
<dbReference type="PANTHER" id="PTHR43153">
    <property type="entry name" value="ELECTRON TRANSFER FLAVOPROTEIN ALPHA"/>
    <property type="match status" value="1"/>
</dbReference>
<dbReference type="Gene3D" id="3.40.50.1220">
    <property type="entry name" value="TPP-binding domain"/>
    <property type="match status" value="1"/>
</dbReference>
<dbReference type="Pfam" id="PF01012">
    <property type="entry name" value="ETF"/>
    <property type="match status" value="1"/>
</dbReference>
<gene>
    <name evidence="8" type="ORF">SIL20_16170</name>
</gene>
<dbReference type="PANTHER" id="PTHR43153:SF5">
    <property type="entry name" value="PROTEIN FIXB-RELATED"/>
    <property type="match status" value="1"/>
</dbReference>
<dbReference type="InterPro" id="IPR014729">
    <property type="entry name" value="Rossmann-like_a/b/a_fold"/>
</dbReference>
<dbReference type="InterPro" id="IPR029035">
    <property type="entry name" value="DHS-like_NAD/FAD-binding_dom"/>
</dbReference>
<keyword evidence="4" id="KW-0274">FAD</keyword>
<evidence type="ECO:0000313" key="9">
    <source>
        <dbReference type="Proteomes" id="UP001282336"/>
    </source>
</evidence>
<evidence type="ECO:0000256" key="3">
    <source>
        <dbReference type="ARBA" id="ARBA00022630"/>
    </source>
</evidence>
<feature type="domain" description="Electron transfer flavoprotein alpha subunit C-terminal" evidence="6">
    <location>
        <begin position="163"/>
        <end position="237"/>
    </location>
</feature>
<comment type="caution">
    <text evidence="8">The sequence shown here is derived from an EMBL/GenBank/DDBJ whole genome shotgun (WGS) entry which is preliminary data.</text>
</comment>
<dbReference type="GO" id="GO:0033539">
    <property type="term" value="P:fatty acid beta-oxidation using acyl-CoA dehydrogenase"/>
    <property type="evidence" value="ECO:0007669"/>
    <property type="project" value="TreeGrafter"/>
</dbReference>
<keyword evidence="5" id="KW-0249">Electron transport</keyword>
<sequence length="280" mass="29252">MMKIAVVLLNAEDEGPLADFLSRNGLRAQTCWRVNEEMTTAEEVLPALEAAYWAMPVEMLLFPASPEGDELATRLAWRLNGSAICQALDYDNENDTVSKAVYGNALTARLRPENRPVCLSLSGTEARHSARLPASLAETHIVPVAFAEGLSAPNILSQLAHPLHSARIVLAVGQGAVGGVFGELAEALNAELGFTRQRVMAGGCGEQRMLGISGQRVAPEVCLIAGASGASAFMAGVSQSRFIVAINTDAAAPVFAAADVGIVGDAQGVLQILAECASAN</sequence>
<dbReference type="InterPro" id="IPR001308">
    <property type="entry name" value="ETF_a/FixB"/>
</dbReference>
<evidence type="ECO:0000256" key="1">
    <source>
        <dbReference type="ARBA" id="ARBA00005817"/>
    </source>
</evidence>
<dbReference type="RefSeq" id="WP_319629513.1">
    <property type="nucleotide sequence ID" value="NZ_JAWXRB010000041.1"/>
</dbReference>
<evidence type="ECO:0000256" key="2">
    <source>
        <dbReference type="ARBA" id="ARBA00022448"/>
    </source>
</evidence>
<name>A0AAJ2VTM2_9ENTR</name>
<dbReference type="InterPro" id="IPR014730">
    <property type="entry name" value="ETF_a/b_N"/>
</dbReference>